<feature type="chain" id="PRO_5002189812" evidence="1">
    <location>
        <begin position="30"/>
        <end position="1076"/>
    </location>
</feature>
<gene>
    <name evidence="3" type="primary">sphB3</name>
    <name evidence="3" type="ORF">BN112_0129</name>
</gene>
<reference evidence="3 4" key="1">
    <citation type="journal article" date="2012" name="BMC Genomics">
        <title>Comparative genomics of the classical Bordetella subspecies: the evolution and exchange of virulence-associated diversity amongst closely related pathogens.</title>
        <authorList>
            <person name="Park J."/>
            <person name="Zhang Y."/>
            <person name="Buboltz A.M."/>
            <person name="Zhang X."/>
            <person name="Schuster S.C."/>
            <person name="Ahuja U."/>
            <person name="Liu M."/>
            <person name="Miller J.F."/>
            <person name="Sebaihia M."/>
            <person name="Bentley S.D."/>
            <person name="Parkhill J."/>
            <person name="Harvill E.T."/>
        </authorList>
    </citation>
    <scope>NUCLEOTIDE SEQUENCE [LARGE SCALE GENOMIC DNA]</scope>
    <source>
        <strain evidence="3 4">253</strain>
    </source>
</reference>
<dbReference type="EMBL" id="HE965806">
    <property type="protein sequence ID" value="CCJ52047.1"/>
    <property type="molecule type" value="Genomic_DNA"/>
</dbReference>
<evidence type="ECO:0000313" key="4">
    <source>
        <dbReference type="Proteomes" id="UP000007564"/>
    </source>
</evidence>
<keyword evidence="3" id="KW-0645">Protease</keyword>
<dbReference type="AlphaFoldDB" id="A0A0C6P0G1"/>
<evidence type="ECO:0000313" key="3">
    <source>
        <dbReference type="EMBL" id="CCJ52047.1"/>
    </source>
</evidence>
<feature type="domain" description="Autotransporter" evidence="2">
    <location>
        <begin position="794"/>
        <end position="1076"/>
    </location>
</feature>
<feature type="signal peptide" evidence="1">
    <location>
        <begin position="1"/>
        <end position="29"/>
    </location>
</feature>
<dbReference type="InterPro" id="IPR036709">
    <property type="entry name" value="Autotransporte_beta_dom_sf"/>
</dbReference>
<dbReference type="SUPFAM" id="SSF51126">
    <property type="entry name" value="Pectin lyase-like"/>
    <property type="match status" value="1"/>
</dbReference>
<dbReference type="HOGENOM" id="CLU_280729_0_0_4"/>
<dbReference type="GO" id="GO:0006508">
    <property type="term" value="P:proteolysis"/>
    <property type="evidence" value="ECO:0007669"/>
    <property type="project" value="UniProtKB-KW"/>
</dbReference>
<proteinExistence type="predicted"/>
<dbReference type="SMART" id="SM00869">
    <property type="entry name" value="Autotransporter"/>
    <property type="match status" value="1"/>
</dbReference>
<dbReference type="Proteomes" id="UP000007564">
    <property type="component" value="Chromosome"/>
</dbReference>
<dbReference type="Gene3D" id="2.160.20.20">
    <property type="match status" value="1"/>
</dbReference>
<dbReference type="SUPFAM" id="SSF103515">
    <property type="entry name" value="Autotransporter"/>
    <property type="match status" value="1"/>
</dbReference>
<dbReference type="InterPro" id="IPR011050">
    <property type="entry name" value="Pectin_lyase_fold/virulence"/>
</dbReference>
<organism evidence="3 4">
    <name type="scientific">Bordetella bronchiseptica 253</name>
    <dbReference type="NCBI Taxonomy" id="568707"/>
    <lineage>
        <taxon>Bacteria</taxon>
        <taxon>Pseudomonadati</taxon>
        <taxon>Pseudomonadota</taxon>
        <taxon>Betaproteobacteria</taxon>
        <taxon>Burkholderiales</taxon>
        <taxon>Alcaligenaceae</taxon>
        <taxon>Bordetella</taxon>
    </lineage>
</organism>
<dbReference type="GO" id="GO:0008233">
    <property type="term" value="F:peptidase activity"/>
    <property type="evidence" value="ECO:0007669"/>
    <property type="project" value="UniProtKB-KW"/>
</dbReference>
<dbReference type="KEGG" id="bbh:BN112_0129"/>
<dbReference type="NCBIfam" id="TIGR01414">
    <property type="entry name" value="autotrans_barl"/>
    <property type="match status" value="1"/>
</dbReference>
<accession>A0A0C6P0G1</accession>
<name>A0A0C6P0G1_BORBO</name>
<keyword evidence="1" id="KW-0732">Signal</keyword>
<sequence>MAQATARGMGLRITSLAAALLGVYGAAGAAENRLECIGACPPGQPVAGAHYSGTNLSANREWVVYGEGSNAVFTLQGGSVTASGGLMGAVNAADGARVDLNQVSVRTDAGNGWEAPGVRAEYGALVNVRGGSIATVGGGSYGVQSLDGGTMIDLNGTDISTADAYSDGLRAEFGGSIRAVGVTIKTTGEHAVGAMGADDGTINLRDSRITTSGVDAYGLGTESQVLSPGGVLQVSNTAIQTSGKNAHGVYLQGGSSLNMSGGSIRTTGSGAAGLRVSNGSSVALNGVEVVASGPSLLSTLSATRQQSIVVGAGSNLTRNDGRLLLVRRVAGGELGQVTLTLKSGSYAAGNIENLAADGSLESSALTIVDVQSGAQWAGLVVDDTTSILDSSQPGQHSDFSTAGDMVLEGGSAPVTFAGTSNIGGSSSLGAGSQTTFGGATTIGQSLAVLPGGSVAFNGPVTVGLHVTGGQGAVFSFGAPAIIGANVQGAGGAAFTFSGPAQVGGSVQGLDGASFRFSTSALTVIAGGLSLAGGSSLGGGSPTTPIVVTGGADAVSGAILGGNLDIGGALRMTGASLAPGNSIGTVTVGSVGALSGSTYLAEVNAKGQSDLLVVRSGNVDLAGVSLVVGQENGTGGYVLNHDYTIIKTEAGKIVGEFAAASLDESLASTLVKLDPVKYGAQATQVSLSPDADKLASARAGLTRNQSAVLDGALSVAGRNASADAVMLMSDTGQRADALDQLSGEVHGSAVSALYSNTQLLNRTVARRMSANLGAGLLAGAPTAQAAGPAAASAMPGTAAYPLWADVVGNWSSFDAKDNAAKAKSNTAGLFIGGDAAVGAGWRVGGALGFTDGRIKADAVDSRSDVTSYTAALYGGNSWAAGKGKLNFLAGVGYTHHDIDSRRSVDVGGAQTLKADYKANTTQLFAELGYQVPVGASSSVEPYAGLAWFNNHSDSFDEDGGPAALHGSGQTDQITTFTLGLRGNTALQLGATEARLSAGLGWRHANGDVDATRKLAFIQGGGTAFTVAGSPVARDAAVLDLAAELDVGRNAALGLAYGGQFGNGNKENTGSLYLKVRF</sequence>
<dbReference type="Gene3D" id="2.40.128.130">
    <property type="entry name" value="Autotransporter beta-domain"/>
    <property type="match status" value="1"/>
</dbReference>
<dbReference type="OrthoDB" id="5760545at2"/>
<dbReference type="RefSeq" id="WP_015063647.1">
    <property type="nucleotide sequence ID" value="NC_019382.1"/>
</dbReference>
<evidence type="ECO:0000256" key="1">
    <source>
        <dbReference type="SAM" id="SignalP"/>
    </source>
</evidence>
<dbReference type="InterPro" id="IPR012332">
    <property type="entry name" value="Autotransporter_pectin_lyase_C"/>
</dbReference>
<dbReference type="GO" id="GO:0019867">
    <property type="term" value="C:outer membrane"/>
    <property type="evidence" value="ECO:0007669"/>
    <property type="project" value="InterPro"/>
</dbReference>
<evidence type="ECO:0000259" key="2">
    <source>
        <dbReference type="PROSITE" id="PS51208"/>
    </source>
</evidence>
<dbReference type="PROSITE" id="PS51208">
    <property type="entry name" value="AUTOTRANSPORTER"/>
    <property type="match status" value="1"/>
</dbReference>
<protein>
    <submittedName>
        <fullName evidence="3">Serine protease</fullName>
    </submittedName>
</protein>
<dbReference type="InterPro" id="IPR006315">
    <property type="entry name" value="OM_autotransptr_brl_dom"/>
</dbReference>
<keyword evidence="3" id="KW-0378">Hydrolase</keyword>
<dbReference type="InterPro" id="IPR005546">
    <property type="entry name" value="Autotransporte_beta"/>
</dbReference>
<dbReference type="Pfam" id="PF03797">
    <property type="entry name" value="Autotransporter"/>
    <property type="match status" value="1"/>
</dbReference>